<comment type="catalytic activity">
    <reaction evidence="1">
        <text>ATP + H2O = ADP + phosphate + H(+)</text>
        <dbReference type="Rhea" id="RHEA:13065"/>
        <dbReference type="ChEBI" id="CHEBI:15377"/>
        <dbReference type="ChEBI" id="CHEBI:15378"/>
        <dbReference type="ChEBI" id="CHEBI:30616"/>
        <dbReference type="ChEBI" id="CHEBI:43474"/>
        <dbReference type="ChEBI" id="CHEBI:456216"/>
        <dbReference type="EC" id="5.6.2.3"/>
    </reaction>
</comment>
<proteinExistence type="inferred from homology"/>
<keyword evidence="1" id="KW-0227">DNA damage</keyword>
<feature type="domain" description="DNA helicase Pif1-like DEAD-box helicase" evidence="2">
    <location>
        <begin position="126"/>
        <end position="159"/>
    </location>
</feature>
<keyword evidence="1" id="KW-0233">DNA recombination</keyword>
<dbReference type="InterPro" id="IPR010285">
    <property type="entry name" value="DNA_helicase_pif1-like_DEAD"/>
</dbReference>
<keyword evidence="1" id="KW-0234">DNA repair</keyword>
<keyword evidence="1" id="KW-0547">Nucleotide-binding</keyword>
<keyword evidence="1" id="KW-0378">Hydrolase</keyword>
<protein>
    <recommendedName>
        <fullName evidence="1">ATP-dependent DNA helicase</fullName>
        <ecNumber evidence="1">5.6.2.3</ecNumber>
    </recommendedName>
</protein>
<dbReference type="PANTHER" id="PTHR10492:SF90">
    <property type="entry name" value="ATP-DEPENDENT DNA HELICASE"/>
    <property type="match status" value="1"/>
</dbReference>
<comment type="cofactor">
    <cofactor evidence="1">
        <name>Mg(2+)</name>
        <dbReference type="ChEBI" id="CHEBI:18420"/>
    </cofactor>
</comment>
<reference evidence="3 4" key="1">
    <citation type="journal article" date="2020" name="BMC Genomics">
        <title>Intraspecific diversification of the crop wild relative Brassica cretica Lam. using demographic model selection.</title>
        <authorList>
            <person name="Kioukis A."/>
            <person name="Michalopoulou V.A."/>
            <person name="Briers L."/>
            <person name="Pirintsos S."/>
            <person name="Studholme D.J."/>
            <person name="Pavlidis P."/>
            <person name="Sarris P.F."/>
        </authorList>
    </citation>
    <scope>NUCLEOTIDE SEQUENCE [LARGE SCALE GENOMIC DNA]</scope>
    <source>
        <strain evidence="4">cv. PFS-1207/04</strain>
    </source>
</reference>
<evidence type="ECO:0000313" key="3">
    <source>
        <dbReference type="EMBL" id="KAF3550098.1"/>
    </source>
</evidence>
<organism evidence="3 4">
    <name type="scientific">Brassica cretica</name>
    <name type="common">Mustard</name>
    <dbReference type="NCBI Taxonomy" id="69181"/>
    <lineage>
        <taxon>Eukaryota</taxon>
        <taxon>Viridiplantae</taxon>
        <taxon>Streptophyta</taxon>
        <taxon>Embryophyta</taxon>
        <taxon>Tracheophyta</taxon>
        <taxon>Spermatophyta</taxon>
        <taxon>Magnoliopsida</taxon>
        <taxon>eudicotyledons</taxon>
        <taxon>Gunneridae</taxon>
        <taxon>Pentapetalae</taxon>
        <taxon>rosids</taxon>
        <taxon>malvids</taxon>
        <taxon>Brassicales</taxon>
        <taxon>Brassicaceae</taxon>
        <taxon>Brassiceae</taxon>
        <taxon>Brassica</taxon>
    </lineage>
</organism>
<name>A0ABQ7CFL0_BRACR</name>
<dbReference type="Pfam" id="PF05970">
    <property type="entry name" value="PIF1"/>
    <property type="match status" value="1"/>
</dbReference>
<keyword evidence="1" id="KW-0067">ATP-binding</keyword>
<dbReference type="EMBL" id="QGKV02000832">
    <property type="protein sequence ID" value="KAF3550098.1"/>
    <property type="molecule type" value="Genomic_DNA"/>
</dbReference>
<evidence type="ECO:0000259" key="2">
    <source>
        <dbReference type="Pfam" id="PF05970"/>
    </source>
</evidence>
<comment type="similarity">
    <text evidence="1">Belongs to the helicase family.</text>
</comment>
<dbReference type="Proteomes" id="UP000266723">
    <property type="component" value="Unassembled WGS sequence"/>
</dbReference>
<evidence type="ECO:0000313" key="4">
    <source>
        <dbReference type="Proteomes" id="UP000266723"/>
    </source>
</evidence>
<comment type="caution">
    <text evidence="3">The sequence shown here is derived from an EMBL/GenBank/DDBJ whole genome shotgun (WGS) entry which is preliminary data.</text>
</comment>
<dbReference type="PANTHER" id="PTHR10492">
    <property type="match status" value="1"/>
</dbReference>
<dbReference type="EC" id="5.6.2.3" evidence="1"/>
<accession>A0ABQ7CFL0</accession>
<evidence type="ECO:0000256" key="1">
    <source>
        <dbReference type="RuleBase" id="RU363044"/>
    </source>
</evidence>
<keyword evidence="4" id="KW-1185">Reference proteome</keyword>
<gene>
    <name evidence="3" type="ORF">DY000_02002048</name>
</gene>
<keyword evidence="1" id="KW-0347">Helicase</keyword>
<sequence length="167" mass="19255">MGSRLAVDDLPGSRLVNAEMMRQLHAVYGEWSLKDGCWNFVVDHFKGARMLFLSEDLQLTPDELQHYTLIEIETLLQNYEKSLTEFAGMPLPNKAIMDEMKNRAMARHNQFDLAEEQKVHQELFCKLNNQQRAVYDAVIKSVREHQGKLFFLYGAGGTKLKNSCVIF</sequence>